<dbReference type="EMBL" id="JBEDNZ010000014">
    <property type="protein sequence ID" value="KAL0829610.1"/>
    <property type="molecule type" value="Genomic_DNA"/>
</dbReference>
<reference evidence="1 2" key="1">
    <citation type="submission" date="2024-06" db="EMBL/GenBank/DDBJ databases">
        <title>A chromosome-level genome assembly of beet webworm, Loxostege sticticalis.</title>
        <authorList>
            <person name="Zhang Y."/>
        </authorList>
    </citation>
    <scope>NUCLEOTIDE SEQUENCE [LARGE SCALE GENOMIC DNA]</scope>
    <source>
        <strain evidence="1">AQ028</strain>
        <tissue evidence="1">Male pupae</tissue>
    </source>
</reference>
<proteinExistence type="predicted"/>
<dbReference type="Proteomes" id="UP001549921">
    <property type="component" value="Unassembled WGS sequence"/>
</dbReference>
<name>A0ABD0SV95_LOXSC</name>
<evidence type="ECO:0000313" key="1">
    <source>
        <dbReference type="EMBL" id="KAL0829610.1"/>
    </source>
</evidence>
<protein>
    <recommendedName>
        <fullName evidence="3">Transposase</fullName>
    </recommendedName>
</protein>
<organism evidence="1 2">
    <name type="scientific">Loxostege sticticalis</name>
    <name type="common">Beet webworm moth</name>
    <dbReference type="NCBI Taxonomy" id="481309"/>
    <lineage>
        <taxon>Eukaryota</taxon>
        <taxon>Metazoa</taxon>
        <taxon>Ecdysozoa</taxon>
        <taxon>Arthropoda</taxon>
        <taxon>Hexapoda</taxon>
        <taxon>Insecta</taxon>
        <taxon>Pterygota</taxon>
        <taxon>Neoptera</taxon>
        <taxon>Endopterygota</taxon>
        <taxon>Lepidoptera</taxon>
        <taxon>Glossata</taxon>
        <taxon>Ditrysia</taxon>
        <taxon>Pyraloidea</taxon>
        <taxon>Crambidae</taxon>
        <taxon>Pyraustinae</taxon>
        <taxon>Loxostege</taxon>
    </lineage>
</organism>
<comment type="caution">
    <text evidence="1">The sequence shown here is derived from an EMBL/GenBank/DDBJ whole genome shotgun (WGS) entry which is preliminary data.</text>
</comment>
<evidence type="ECO:0000313" key="2">
    <source>
        <dbReference type="Proteomes" id="UP001549921"/>
    </source>
</evidence>
<accession>A0ABD0SV95</accession>
<sequence length="109" mass="12310">MFEKEKSIRMDKFRVIHLRNLAGTTILLNADTRKNKNHSPKSERQSYGDAAIGYVQVKRDGSGICIVKARITPEHNVRLKCYAVTAIYNENVKINSVTCEDCSAHLGRC</sequence>
<dbReference type="AlphaFoldDB" id="A0ABD0SV95"/>
<evidence type="ECO:0008006" key="3">
    <source>
        <dbReference type="Google" id="ProtNLM"/>
    </source>
</evidence>
<gene>
    <name evidence="1" type="ORF">ABMA28_003116</name>
</gene>